<reference evidence="2" key="1">
    <citation type="submission" date="2021-01" db="EMBL/GenBank/DDBJ databases">
        <authorList>
            <person name="Corre E."/>
            <person name="Pelletier E."/>
            <person name="Niang G."/>
            <person name="Scheremetjew M."/>
            <person name="Finn R."/>
            <person name="Kale V."/>
            <person name="Holt S."/>
            <person name="Cochrane G."/>
            <person name="Meng A."/>
            <person name="Brown T."/>
            <person name="Cohen L."/>
        </authorList>
    </citation>
    <scope>NUCLEOTIDE SEQUENCE</scope>
</reference>
<feature type="compositionally biased region" description="Pro residues" evidence="1">
    <location>
        <begin position="53"/>
        <end position="62"/>
    </location>
</feature>
<feature type="region of interest" description="Disordered" evidence="1">
    <location>
        <begin position="269"/>
        <end position="291"/>
    </location>
</feature>
<feature type="region of interest" description="Disordered" evidence="1">
    <location>
        <begin position="38"/>
        <end position="74"/>
    </location>
</feature>
<feature type="region of interest" description="Disordered" evidence="1">
    <location>
        <begin position="1"/>
        <end position="20"/>
    </location>
</feature>
<dbReference type="AlphaFoldDB" id="A0A7S1AKY6"/>
<accession>A0A7S1AKY6</accession>
<dbReference type="EMBL" id="HBFQ01045089">
    <property type="protein sequence ID" value="CAD8857657.1"/>
    <property type="molecule type" value="Transcribed_RNA"/>
</dbReference>
<evidence type="ECO:0000256" key="1">
    <source>
        <dbReference type="SAM" id="MobiDB-lite"/>
    </source>
</evidence>
<proteinExistence type="predicted"/>
<gene>
    <name evidence="2" type="ORF">NSCI0253_LOCUS32009</name>
</gene>
<sequence>MPRGMHPLRRPAEPPSDDELLQSDELRRLARGALAFAQRQANQRSLQPGGLPVGPPVGPPVGLPGGLPGKARRATRPEDVRMGTGPMQPACPPPPHLFDRQPTLVMSRKMAPPGVSPGEVSGFPHDVPREIFIREPLSEALEGLPPRALVLSLSRDGLRTHSYVHRVLKALLGEADRNIVYLDERDIPEVAACLGTEDFSVTVCADFGVWAVGVGANRTARTLASKVALAAGLSLQEQDLGGSLDLPDFPVFLDFLELAGKVYNKGGAKKEQEQVAKKRPREPEHERDETRTVLPRNRPFWICLPETDELPEELDGFQYNALVVSCDAKGGTIYSQADKMLESILGENADDHMVLYDDFKWERFPQIGAQLKRIANVEECMTVALCASRSIWAVGVAMKGKSRFAAAKAALAAALAVDAVEAGEEVCFDDAPRFEKFVDEARQELARCIVD</sequence>
<organism evidence="2">
    <name type="scientific">Noctiluca scintillans</name>
    <name type="common">Sea sparkle</name>
    <name type="synonym">Red tide dinoflagellate</name>
    <dbReference type="NCBI Taxonomy" id="2966"/>
    <lineage>
        <taxon>Eukaryota</taxon>
        <taxon>Sar</taxon>
        <taxon>Alveolata</taxon>
        <taxon>Dinophyceae</taxon>
        <taxon>Noctilucales</taxon>
        <taxon>Noctilucaceae</taxon>
        <taxon>Noctiluca</taxon>
    </lineage>
</organism>
<evidence type="ECO:0000313" key="2">
    <source>
        <dbReference type="EMBL" id="CAD8857657.1"/>
    </source>
</evidence>
<protein>
    <submittedName>
        <fullName evidence="2">Uncharacterized protein</fullName>
    </submittedName>
</protein>
<name>A0A7S1AKY6_NOCSC</name>